<protein>
    <submittedName>
        <fullName evidence="1">Putative ovule protein</fullName>
    </submittedName>
</protein>
<dbReference type="PANTHER" id="PTHR33710:SF71">
    <property type="entry name" value="ENDONUCLEASE_EXONUCLEASE_PHOSPHATASE DOMAIN-CONTAINING PROTEIN"/>
    <property type="match status" value="1"/>
</dbReference>
<name>A0A0V0HT38_SOLCH</name>
<reference evidence="1" key="1">
    <citation type="submission" date="2015-12" db="EMBL/GenBank/DDBJ databases">
        <title>Gene expression during late stages of embryo sac development: a critical building block for successful pollen-pistil interactions.</title>
        <authorList>
            <person name="Liu Y."/>
            <person name="Joly V."/>
            <person name="Sabar M."/>
            <person name="Matton D.P."/>
        </authorList>
    </citation>
    <scope>NUCLEOTIDE SEQUENCE</scope>
</reference>
<evidence type="ECO:0000313" key="1">
    <source>
        <dbReference type="EMBL" id="JAP23585.1"/>
    </source>
</evidence>
<accession>A0A0V0HT38</accession>
<dbReference type="PANTHER" id="PTHR33710">
    <property type="entry name" value="BNAC02G09200D PROTEIN"/>
    <property type="match status" value="1"/>
</dbReference>
<dbReference type="AlphaFoldDB" id="A0A0V0HT38"/>
<dbReference type="SUPFAM" id="SSF56219">
    <property type="entry name" value="DNase I-like"/>
    <property type="match status" value="1"/>
</dbReference>
<sequence length="132" mass="15397">MVEFSDTIEDLELFDFPLEGGAHTWFRGDLNTAASRIDRIIFTSEWSEQFSKVKQIALQRLTSDHVPIALHCGPWGPEQILFQIQILVAKHREIYRQNQFLVEFFCIFRETRLHFSMQIKSLGKEVATLPSI</sequence>
<dbReference type="InterPro" id="IPR036691">
    <property type="entry name" value="Endo/exonu/phosph_ase_sf"/>
</dbReference>
<dbReference type="EMBL" id="GEDG01015314">
    <property type="protein sequence ID" value="JAP23585.1"/>
    <property type="molecule type" value="Transcribed_RNA"/>
</dbReference>
<proteinExistence type="predicted"/>
<dbReference type="Gene3D" id="3.60.10.10">
    <property type="entry name" value="Endonuclease/exonuclease/phosphatase"/>
    <property type="match status" value="1"/>
</dbReference>
<organism evidence="1">
    <name type="scientific">Solanum chacoense</name>
    <name type="common">Chaco potato</name>
    <dbReference type="NCBI Taxonomy" id="4108"/>
    <lineage>
        <taxon>Eukaryota</taxon>
        <taxon>Viridiplantae</taxon>
        <taxon>Streptophyta</taxon>
        <taxon>Embryophyta</taxon>
        <taxon>Tracheophyta</taxon>
        <taxon>Spermatophyta</taxon>
        <taxon>Magnoliopsida</taxon>
        <taxon>eudicotyledons</taxon>
        <taxon>Gunneridae</taxon>
        <taxon>Pentapetalae</taxon>
        <taxon>asterids</taxon>
        <taxon>lamiids</taxon>
        <taxon>Solanales</taxon>
        <taxon>Solanaceae</taxon>
        <taxon>Solanoideae</taxon>
        <taxon>Solaneae</taxon>
        <taxon>Solanum</taxon>
    </lineage>
</organism>